<reference evidence="1 3" key="1">
    <citation type="submission" date="2017-01" db="EMBL/GenBank/DDBJ databases">
        <authorList>
            <person name="Varghese N."/>
            <person name="Submissions S."/>
        </authorList>
    </citation>
    <scope>NUCLEOTIDE SEQUENCE [LARGE SCALE GENOMIC DNA]</scope>
    <source>
        <strain evidence="1 3">ATCC 33342</strain>
    </source>
</reference>
<evidence type="ECO:0000313" key="3">
    <source>
        <dbReference type="Proteomes" id="UP000186808"/>
    </source>
</evidence>
<dbReference type="Proteomes" id="UP000186808">
    <property type="component" value="Unassembled WGS sequence"/>
</dbReference>
<dbReference type="RefSeq" id="WP_058467907.1">
    <property type="nucleotide sequence ID" value="NZ_CAAAIV010000045.1"/>
</dbReference>
<evidence type="ECO:0000313" key="2">
    <source>
        <dbReference type="EMBL" id="STO24457.1"/>
    </source>
</evidence>
<proteinExistence type="predicted"/>
<dbReference type="AlphaFoldDB" id="A0A377GI28"/>
<evidence type="ECO:0000313" key="4">
    <source>
        <dbReference type="Proteomes" id="UP000254374"/>
    </source>
</evidence>
<reference evidence="2 4" key="2">
    <citation type="submission" date="2018-06" db="EMBL/GenBank/DDBJ databases">
        <authorList>
            <consortium name="Pathogen Informatics"/>
            <person name="Doyle S."/>
        </authorList>
    </citation>
    <scope>NUCLEOTIDE SEQUENCE [LARGE SCALE GENOMIC DNA]</scope>
    <source>
        <strain evidence="2 4">NCTC11401</strain>
    </source>
</reference>
<gene>
    <name evidence="2" type="ORF">NCTC11401_01269</name>
    <name evidence="1" type="ORF">SAMN05421777_101150</name>
</gene>
<sequence length="251" mass="28734">MQIKDLIQFYKTIGNPQNQSLHSSFGIIKSKFDEFILYSLDSGATNLDTLSQRIKSNLLSFQKCGLSPEIVSEIALDIKNGGHNIFKLIEDELKNDKEESLTFEEITYFLLNGNNDRVDVLSSDAWKRKIKDELHSFFNCSNRTFKKDEHSNYSAEELYNELSALLKIKDGNELYEKGSNDRLAALMICSTPELVSTLKDSCNLGINAITKKWSEKYPEHRSEINCMMNEVAKFSDQCIDKKMLDTLTKNL</sequence>
<protein>
    <submittedName>
        <fullName evidence="2">Uncharacterized protein</fullName>
    </submittedName>
</protein>
<dbReference type="EMBL" id="UGGV01000001">
    <property type="protein sequence ID" value="STO24457.1"/>
    <property type="molecule type" value="Genomic_DNA"/>
</dbReference>
<dbReference type="Proteomes" id="UP000254374">
    <property type="component" value="Unassembled WGS sequence"/>
</dbReference>
<organism evidence="2 4">
    <name type="scientific">Fluoribacter gormanii</name>
    <dbReference type="NCBI Taxonomy" id="464"/>
    <lineage>
        <taxon>Bacteria</taxon>
        <taxon>Pseudomonadati</taxon>
        <taxon>Pseudomonadota</taxon>
        <taxon>Gammaproteobacteria</taxon>
        <taxon>Legionellales</taxon>
        <taxon>Legionellaceae</taxon>
        <taxon>Fluoribacter</taxon>
    </lineage>
</organism>
<evidence type="ECO:0000313" key="1">
    <source>
        <dbReference type="EMBL" id="SIQ49179.1"/>
    </source>
</evidence>
<dbReference type="EMBL" id="FTNL01000001">
    <property type="protein sequence ID" value="SIQ49179.1"/>
    <property type="molecule type" value="Genomic_DNA"/>
</dbReference>
<keyword evidence="3" id="KW-1185">Reference proteome</keyword>
<accession>A0A377GI28</accession>
<name>A0A377GI28_9GAMM</name>